<evidence type="ECO:0000313" key="1">
    <source>
        <dbReference type="EMBL" id="SMO36608.1"/>
    </source>
</evidence>
<organism evidence="1 2">
    <name type="scientific">Saccharicrinis carchari</name>
    <dbReference type="NCBI Taxonomy" id="1168039"/>
    <lineage>
        <taxon>Bacteria</taxon>
        <taxon>Pseudomonadati</taxon>
        <taxon>Bacteroidota</taxon>
        <taxon>Bacteroidia</taxon>
        <taxon>Marinilabiliales</taxon>
        <taxon>Marinilabiliaceae</taxon>
        <taxon>Saccharicrinis</taxon>
    </lineage>
</organism>
<keyword evidence="2" id="KW-1185">Reference proteome</keyword>
<evidence type="ECO:0000313" key="2">
    <source>
        <dbReference type="Proteomes" id="UP000319040"/>
    </source>
</evidence>
<gene>
    <name evidence="1" type="ORF">SAMN06265379_101291</name>
</gene>
<name>A0A521AP75_SACCC</name>
<proteinExistence type="predicted"/>
<sequence>MKKKHHLRFYKDNSSDGMDCKGFIGFSRLEN</sequence>
<dbReference type="EMBL" id="FXTB01000001">
    <property type="protein sequence ID" value="SMO36608.1"/>
    <property type="molecule type" value="Genomic_DNA"/>
</dbReference>
<accession>A0A521AP75</accession>
<dbReference type="AlphaFoldDB" id="A0A521AP75"/>
<reference evidence="1 2" key="1">
    <citation type="submission" date="2017-05" db="EMBL/GenBank/DDBJ databases">
        <authorList>
            <person name="Varghese N."/>
            <person name="Submissions S."/>
        </authorList>
    </citation>
    <scope>NUCLEOTIDE SEQUENCE [LARGE SCALE GENOMIC DNA]</scope>
    <source>
        <strain evidence="1 2">DSM 27040</strain>
    </source>
</reference>
<dbReference type="Proteomes" id="UP000319040">
    <property type="component" value="Unassembled WGS sequence"/>
</dbReference>
<protein>
    <submittedName>
        <fullName evidence="1">Uncharacterized protein</fullName>
    </submittedName>
</protein>